<dbReference type="RefSeq" id="WP_189145320.1">
    <property type="nucleotide sequence ID" value="NZ_BAABER010000004.1"/>
</dbReference>
<dbReference type="Gene3D" id="3.40.30.10">
    <property type="entry name" value="Glutaredoxin"/>
    <property type="match status" value="1"/>
</dbReference>
<organism evidence="3 4">
    <name type="scientific">Streptomyces lacrimifluminis</name>
    <dbReference type="NCBI Taxonomy" id="1500077"/>
    <lineage>
        <taxon>Bacteria</taxon>
        <taxon>Bacillati</taxon>
        <taxon>Actinomycetota</taxon>
        <taxon>Actinomycetes</taxon>
        <taxon>Kitasatosporales</taxon>
        <taxon>Streptomycetaceae</taxon>
        <taxon>Streptomyces</taxon>
    </lineage>
</organism>
<dbReference type="InterPro" id="IPR001853">
    <property type="entry name" value="DSBA-like_thioredoxin_dom"/>
</dbReference>
<protein>
    <submittedName>
        <fullName evidence="3">DsbA family protein</fullName>
    </submittedName>
</protein>
<dbReference type="Proteomes" id="UP000625682">
    <property type="component" value="Unassembled WGS sequence"/>
</dbReference>
<keyword evidence="4" id="KW-1185">Reference proteome</keyword>
<feature type="compositionally biased region" description="Basic and acidic residues" evidence="1">
    <location>
        <begin position="218"/>
        <end position="228"/>
    </location>
</feature>
<dbReference type="InterPro" id="IPR036249">
    <property type="entry name" value="Thioredoxin-like_sf"/>
</dbReference>
<dbReference type="SUPFAM" id="SSF52833">
    <property type="entry name" value="Thioredoxin-like"/>
    <property type="match status" value="1"/>
</dbReference>
<dbReference type="CDD" id="cd03025">
    <property type="entry name" value="DsbA_FrnE_like"/>
    <property type="match status" value="1"/>
</dbReference>
<evidence type="ECO:0000259" key="2">
    <source>
        <dbReference type="Pfam" id="PF01323"/>
    </source>
</evidence>
<comment type="caution">
    <text evidence="3">The sequence shown here is derived from an EMBL/GenBank/DDBJ whole genome shotgun (WGS) entry which is preliminary data.</text>
</comment>
<proteinExistence type="predicted"/>
<evidence type="ECO:0000256" key="1">
    <source>
        <dbReference type="SAM" id="MobiDB-lite"/>
    </source>
</evidence>
<evidence type="ECO:0000313" key="4">
    <source>
        <dbReference type="Proteomes" id="UP000625682"/>
    </source>
</evidence>
<feature type="region of interest" description="Disordered" evidence="1">
    <location>
        <begin position="214"/>
        <end position="237"/>
    </location>
</feature>
<evidence type="ECO:0000313" key="3">
    <source>
        <dbReference type="EMBL" id="GGJ09402.1"/>
    </source>
</evidence>
<dbReference type="EMBL" id="BMMU01000001">
    <property type="protein sequence ID" value="GGJ09402.1"/>
    <property type="molecule type" value="Genomic_DNA"/>
</dbReference>
<dbReference type="Gene3D" id="1.10.472.60">
    <property type="entry name" value="putative protein disulfide isomerase domain"/>
    <property type="match status" value="1"/>
</dbReference>
<dbReference type="Pfam" id="PF01323">
    <property type="entry name" value="DSBA"/>
    <property type="match status" value="1"/>
</dbReference>
<accession>A0A917NLF0</accession>
<dbReference type="GO" id="GO:0016491">
    <property type="term" value="F:oxidoreductase activity"/>
    <property type="evidence" value="ECO:0007669"/>
    <property type="project" value="InterPro"/>
</dbReference>
<reference evidence="3" key="2">
    <citation type="submission" date="2020-09" db="EMBL/GenBank/DDBJ databases">
        <authorList>
            <person name="Sun Q."/>
            <person name="Zhou Y."/>
        </authorList>
    </citation>
    <scope>NUCLEOTIDE SEQUENCE</scope>
    <source>
        <strain evidence="3">CGMCC 4.7272</strain>
    </source>
</reference>
<dbReference type="AlphaFoldDB" id="A0A917NLF0"/>
<name>A0A917NLF0_9ACTN</name>
<sequence length="237" mass="24968">MPSVEQTSLTYAFDAYCAWCYGFGPTLRTFAEDNAHRIRLGVLSAGLYTGARALPIAAHPHLSADRDTITRLTGVAFGTGYDRALSRGTAVLDSAAAAVGLAVLRDQPGAGALDAAEAMQRAWFVDGRSLSDAEVYRDIAAELGLDTDAVTAAYRAPAGRVKARADFRALRRLGVTSYPTLLLDTAHGGDQMGGTGSTAASLTSALDQRLATTVPKVPIRDRPPRPIHDLPSQGEPS</sequence>
<gene>
    <name evidence="3" type="ORF">GCM10012282_02560</name>
</gene>
<reference evidence="3" key="1">
    <citation type="journal article" date="2014" name="Int. J. Syst. Evol. Microbiol.">
        <title>Complete genome sequence of Corynebacterium casei LMG S-19264T (=DSM 44701T), isolated from a smear-ripened cheese.</title>
        <authorList>
            <consortium name="US DOE Joint Genome Institute (JGI-PGF)"/>
            <person name="Walter F."/>
            <person name="Albersmeier A."/>
            <person name="Kalinowski J."/>
            <person name="Ruckert C."/>
        </authorList>
    </citation>
    <scope>NUCLEOTIDE SEQUENCE</scope>
    <source>
        <strain evidence="3">CGMCC 4.7272</strain>
    </source>
</reference>
<feature type="domain" description="DSBA-like thioredoxin" evidence="2">
    <location>
        <begin position="13"/>
        <end position="185"/>
    </location>
</feature>